<evidence type="ECO:0000256" key="5">
    <source>
        <dbReference type="ARBA" id="ARBA00023125"/>
    </source>
</evidence>
<evidence type="ECO:0000259" key="8">
    <source>
        <dbReference type="Pfam" id="PF05699"/>
    </source>
</evidence>
<dbReference type="GO" id="GO:0046983">
    <property type="term" value="F:protein dimerization activity"/>
    <property type="evidence" value="ECO:0007669"/>
    <property type="project" value="InterPro"/>
</dbReference>
<dbReference type="Gramene" id="KRH57954">
    <property type="protein sequence ID" value="KRH57954"/>
    <property type="gene ID" value="GLYMA_05G095700"/>
</dbReference>
<evidence type="ECO:0000313" key="11">
    <source>
        <dbReference type="EnsemblPlants" id="KRH57954"/>
    </source>
</evidence>
<feature type="region of interest" description="Disordered" evidence="7">
    <location>
        <begin position="1"/>
        <end position="20"/>
    </location>
</feature>
<feature type="domain" description="HAT C-terminal dimerisation" evidence="8">
    <location>
        <begin position="509"/>
        <end position="591"/>
    </location>
</feature>
<accession>A0A0R0JYC4</accession>
<keyword evidence="2" id="KW-0479">Metal-binding</keyword>
<dbReference type="InterPro" id="IPR008906">
    <property type="entry name" value="HATC_C_dom"/>
</dbReference>
<reference evidence="10" key="3">
    <citation type="submission" date="2018-07" db="EMBL/GenBank/DDBJ databases">
        <title>WGS assembly of Glycine max.</title>
        <authorList>
            <person name="Schmutz J."/>
            <person name="Cannon S."/>
            <person name="Schlueter J."/>
            <person name="Ma J."/>
            <person name="Mitros T."/>
            <person name="Nelson W."/>
            <person name="Hyten D."/>
            <person name="Song Q."/>
            <person name="Thelen J."/>
            <person name="Cheng J."/>
            <person name="Xu D."/>
            <person name="Hellsten U."/>
            <person name="May G."/>
            <person name="Yu Y."/>
            <person name="Sakurai T."/>
            <person name="Umezawa T."/>
            <person name="Bhattacharyya M."/>
            <person name="Sandhu D."/>
            <person name="Valliyodan B."/>
            <person name="Lindquist E."/>
            <person name="Peto M."/>
            <person name="Grant D."/>
            <person name="Shu S."/>
            <person name="Goodstein D."/>
            <person name="Barry K."/>
            <person name="Futrell-Griggs M."/>
            <person name="Abernathy B."/>
            <person name="Du J."/>
            <person name="Tian Z."/>
            <person name="Zhu L."/>
            <person name="Gill N."/>
            <person name="Joshi T."/>
            <person name="Libault M."/>
            <person name="Sethuraman A."/>
            <person name="Zhang X."/>
            <person name="Shinozaki K."/>
            <person name="Nguyen H."/>
            <person name="Wing R."/>
            <person name="Cregan P."/>
            <person name="Specht J."/>
            <person name="Grimwood J."/>
            <person name="Rokhsar D."/>
            <person name="Stacey G."/>
            <person name="Shoemaker R."/>
            <person name="Jackson S."/>
        </authorList>
    </citation>
    <scope>NUCLEOTIDE SEQUENCE</scope>
    <source>
        <tissue evidence="10">Callus</tissue>
    </source>
</reference>
<evidence type="ECO:0000259" key="9">
    <source>
        <dbReference type="Pfam" id="PF14372"/>
    </source>
</evidence>
<dbReference type="InParanoid" id="A0A0R0JYC4"/>
<sequence length="613" mass="70809">MSSPLEISEPIASTHTNDNEVNVQVPVDSTQVEANNQENEHEEPVVGRKRKKTLVVWNDFDEMEISPRVKKVVCKYCKIKFATGGTGYSNEKMREIITTVIMVHEYPFSVVKDSIWMWAFQYANPDFHKVTHKTARNDCLALFEMENKTLKKLLESVSKISLTIDMWKSSHQVVEYMVITGHFIDVGWNLQKRVLSFVKVPTPRRGIENKVFSISVDNASYNDSCIRCLKENISLSSKLFLGGSLFHVRCCGHILNLLVQDGLSTIKDIIFNIHESVKYINHNDARLKAFCDVVEQKRLKERKLVIDCPTRWNSTFNMLSTALKFKTAFASYKERESHYNYAPSLEEWNQVEKVCKLLEVFNLATHVISKVWKVKQILDKEIEDEDLFMREMVGPMKKKFDKYWGECNMLMAIASVLDPRCKFNMVSICFPLIYSKEVVDENIKKVKSSFEELYDEYVGLCLQESTSSVVNLDDNISSSSQLNTSVVTGFDEIMSMLREKEVVSPIKSELQDYLDEGIYVLNTNSYSALDWWRNNSMKYKILSKMVVDILAIPISTVASESTFSAGGRVIDEFRSKLNEEFVEALIYGGDWFHEKYNVKKKSKVNITYYNFYK</sequence>
<dbReference type="InterPro" id="IPR052035">
    <property type="entry name" value="ZnF_BED_domain_contain"/>
</dbReference>
<dbReference type="GO" id="GO:0003677">
    <property type="term" value="F:DNA binding"/>
    <property type="evidence" value="ECO:0007669"/>
    <property type="project" value="UniProtKB-KW"/>
</dbReference>
<dbReference type="GO" id="GO:0008270">
    <property type="term" value="F:zinc ion binding"/>
    <property type="evidence" value="ECO:0007669"/>
    <property type="project" value="UniProtKB-KW"/>
</dbReference>
<dbReference type="EnsemblPlants" id="KRH57954">
    <property type="protein sequence ID" value="KRH57954"/>
    <property type="gene ID" value="GLYMA_05G095700"/>
</dbReference>
<evidence type="ECO:0000256" key="3">
    <source>
        <dbReference type="ARBA" id="ARBA00022771"/>
    </source>
</evidence>
<evidence type="ECO:0000256" key="6">
    <source>
        <dbReference type="ARBA" id="ARBA00023242"/>
    </source>
</evidence>
<evidence type="ECO:0000313" key="12">
    <source>
        <dbReference type="Proteomes" id="UP000008827"/>
    </source>
</evidence>
<dbReference type="EMBL" id="CM000838">
    <property type="protein sequence ID" value="KRH57954.1"/>
    <property type="molecule type" value="Genomic_DNA"/>
</dbReference>
<gene>
    <name evidence="10" type="ORF">GLYMA_05G095700</name>
</gene>
<reference evidence="11" key="2">
    <citation type="submission" date="2018-02" db="UniProtKB">
        <authorList>
            <consortium name="EnsemblPlants"/>
        </authorList>
    </citation>
    <scope>IDENTIFICATION</scope>
    <source>
        <strain evidence="11">Williams 82</strain>
    </source>
</reference>
<organism evidence="10">
    <name type="scientific">Glycine max</name>
    <name type="common">Soybean</name>
    <name type="synonym">Glycine hispida</name>
    <dbReference type="NCBI Taxonomy" id="3847"/>
    <lineage>
        <taxon>Eukaryota</taxon>
        <taxon>Viridiplantae</taxon>
        <taxon>Streptophyta</taxon>
        <taxon>Embryophyta</taxon>
        <taxon>Tracheophyta</taxon>
        <taxon>Spermatophyta</taxon>
        <taxon>Magnoliopsida</taxon>
        <taxon>eudicotyledons</taxon>
        <taxon>Gunneridae</taxon>
        <taxon>Pentapetalae</taxon>
        <taxon>rosids</taxon>
        <taxon>fabids</taxon>
        <taxon>Fabales</taxon>
        <taxon>Fabaceae</taxon>
        <taxon>Papilionoideae</taxon>
        <taxon>50 kb inversion clade</taxon>
        <taxon>NPAAA clade</taxon>
        <taxon>indigoferoid/millettioid clade</taxon>
        <taxon>Phaseoleae</taxon>
        <taxon>Glycine</taxon>
        <taxon>Glycine subgen. Soja</taxon>
    </lineage>
</organism>
<dbReference type="PANTHER" id="PTHR46481:SF10">
    <property type="entry name" value="ZINC FINGER BED DOMAIN-CONTAINING PROTEIN 39"/>
    <property type="match status" value="1"/>
</dbReference>
<keyword evidence="3" id="KW-0863">Zinc-finger</keyword>
<keyword evidence="4" id="KW-0862">Zinc</keyword>
<proteinExistence type="predicted"/>
<reference evidence="10 11" key="1">
    <citation type="journal article" date="2010" name="Nature">
        <title>Genome sequence of the palaeopolyploid soybean.</title>
        <authorList>
            <person name="Schmutz J."/>
            <person name="Cannon S.B."/>
            <person name="Schlueter J."/>
            <person name="Ma J."/>
            <person name="Mitros T."/>
            <person name="Nelson W."/>
            <person name="Hyten D.L."/>
            <person name="Song Q."/>
            <person name="Thelen J.J."/>
            <person name="Cheng J."/>
            <person name="Xu D."/>
            <person name="Hellsten U."/>
            <person name="May G.D."/>
            <person name="Yu Y."/>
            <person name="Sakurai T."/>
            <person name="Umezawa T."/>
            <person name="Bhattacharyya M.K."/>
            <person name="Sandhu D."/>
            <person name="Valliyodan B."/>
            <person name="Lindquist E."/>
            <person name="Peto M."/>
            <person name="Grant D."/>
            <person name="Shu S."/>
            <person name="Goodstein D."/>
            <person name="Barry K."/>
            <person name="Futrell-Griggs M."/>
            <person name="Abernathy B."/>
            <person name="Du J."/>
            <person name="Tian Z."/>
            <person name="Zhu L."/>
            <person name="Gill N."/>
            <person name="Joshi T."/>
            <person name="Libault M."/>
            <person name="Sethuraman A."/>
            <person name="Zhang X.-C."/>
            <person name="Shinozaki K."/>
            <person name="Nguyen H.T."/>
            <person name="Wing R.A."/>
            <person name="Cregan P."/>
            <person name="Specht J."/>
            <person name="Grimwood J."/>
            <person name="Rokhsar D."/>
            <person name="Stacey G."/>
            <person name="Shoemaker R.C."/>
            <person name="Jackson S.A."/>
        </authorList>
    </citation>
    <scope>NUCLEOTIDE SEQUENCE</scope>
    <source>
        <strain evidence="11">cv. Williams 82</strain>
        <tissue evidence="10">Callus</tissue>
    </source>
</reference>
<evidence type="ECO:0000313" key="10">
    <source>
        <dbReference type="EMBL" id="KRH57954.1"/>
    </source>
</evidence>
<keyword evidence="12" id="KW-1185">Reference proteome</keyword>
<dbReference type="OMA" id="ERESHYN"/>
<dbReference type="SUPFAM" id="SSF53098">
    <property type="entry name" value="Ribonuclease H-like"/>
    <property type="match status" value="1"/>
</dbReference>
<evidence type="ECO:0000256" key="4">
    <source>
        <dbReference type="ARBA" id="ARBA00022833"/>
    </source>
</evidence>
<evidence type="ECO:0008006" key="13">
    <source>
        <dbReference type="Google" id="ProtNLM"/>
    </source>
</evidence>
<comment type="subcellular location">
    <subcellularLocation>
        <location evidence="1">Nucleus</location>
    </subcellularLocation>
</comment>
<dbReference type="Pfam" id="PF05699">
    <property type="entry name" value="Dimer_Tnp_hAT"/>
    <property type="match status" value="1"/>
</dbReference>
<dbReference type="PANTHER" id="PTHR46481">
    <property type="entry name" value="ZINC FINGER BED DOMAIN-CONTAINING PROTEIN 4"/>
    <property type="match status" value="1"/>
</dbReference>
<evidence type="ECO:0000256" key="7">
    <source>
        <dbReference type="SAM" id="MobiDB-lite"/>
    </source>
</evidence>
<dbReference type="Proteomes" id="UP000008827">
    <property type="component" value="Chromosome 5"/>
</dbReference>
<keyword evidence="5" id="KW-0238">DNA-binding</keyword>
<feature type="domain" description="hAT-like transposase RNase-H fold" evidence="9">
    <location>
        <begin position="366"/>
        <end position="457"/>
    </location>
</feature>
<dbReference type="AlphaFoldDB" id="A0A0R0JYC4"/>
<dbReference type="STRING" id="3847.A0A0R0JYC4"/>
<keyword evidence="6" id="KW-0539">Nucleus</keyword>
<dbReference type="Pfam" id="PF14372">
    <property type="entry name" value="hAT-like_RNase-H"/>
    <property type="match status" value="1"/>
</dbReference>
<dbReference type="GO" id="GO:0005634">
    <property type="term" value="C:nucleus"/>
    <property type="evidence" value="ECO:0007669"/>
    <property type="project" value="UniProtKB-SubCell"/>
</dbReference>
<protein>
    <recommendedName>
        <fullName evidence="13">BED-type domain-containing protein</fullName>
    </recommendedName>
</protein>
<dbReference type="InterPro" id="IPR025525">
    <property type="entry name" value="hAT-like_transposase_RNase-H"/>
</dbReference>
<dbReference type="InterPro" id="IPR012337">
    <property type="entry name" value="RNaseH-like_sf"/>
</dbReference>
<evidence type="ECO:0000256" key="1">
    <source>
        <dbReference type="ARBA" id="ARBA00004123"/>
    </source>
</evidence>
<evidence type="ECO:0000256" key="2">
    <source>
        <dbReference type="ARBA" id="ARBA00022723"/>
    </source>
</evidence>
<name>A0A0R0JYC4_SOYBN</name>